<name>F0NE89_SACI5</name>
<keyword evidence="2" id="KW-1185">Reference proteome</keyword>
<dbReference type="Proteomes" id="UP000002664">
    <property type="component" value="Chromosome"/>
</dbReference>
<dbReference type="AlphaFoldDB" id="F0NE89"/>
<evidence type="ECO:0000313" key="2">
    <source>
        <dbReference type="Proteomes" id="UP000002664"/>
    </source>
</evidence>
<reference evidence="1 2" key="1">
    <citation type="journal article" date="2011" name="J. Bacteriol.">
        <title>Genome analyses of icelandic strains of Sulfolobus islandicus, model organisms for genetic and virus-host interaction studies.</title>
        <authorList>
            <person name="Guo L."/>
            <person name="Brugger K."/>
            <person name="Liu C."/>
            <person name="Shah S.A."/>
            <person name="Zheng H."/>
            <person name="Zhu Y."/>
            <person name="Wang S."/>
            <person name="Lillestol R.K."/>
            <person name="Chen L."/>
            <person name="Frank J."/>
            <person name="Prangishvili D."/>
            <person name="Paulin L."/>
            <person name="She Q."/>
            <person name="Huang L."/>
            <person name="Garrett R.A."/>
        </authorList>
    </citation>
    <scope>NUCLEOTIDE SEQUENCE [LARGE SCALE GENOMIC DNA]</scope>
    <source>
        <strain evidence="1 2">REY15A</strain>
    </source>
</reference>
<gene>
    <name evidence="1" type="ordered locus">SiRe_0331</name>
</gene>
<dbReference type="SUPFAM" id="SSF53335">
    <property type="entry name" value="S-adenosyl-L-methionine-dependent methyltransferases"/>
    <property type="match status" value="1"/>
</dbReference>
<dbReference type="Gene3D" id="3.40.50.150">
    <property type="entry name" value="Vaccinia Virus protein VP39"/>
    <property type="match status" value="1"/>
</dbReference>
<protein>
    <recommendedName>
        <fullName evidence="3">Methyltransferase type 11</fullName>
    </recommendedName>
</protein>
<dbReference type="RefSeq" id="WP_014513500.1">
    <property type="nucleotide sequence ID" value="NC_017276.1"/>
</dbReference>
<organism evidence="1 2">
    <name type="scientific">Saccharolobus islandicus (strain REY15A)</name>
    <name type="common">Sulfolobus islandicus</name>
    <dbReference type="NCBI Taxonomy" id="930945"/>
    <lineage>
        <taxon>Archaea</taxon>
        <taxon>Thermoproteota</taxon>
        <taxon>Thermoprotei</taxon>
        <taxon>Sulfolobales</taxon>
        <taxon>Sulfolobaceae</taxon>
        <taxon>Saccharolobus</taxon>
    </lineage>
</organism>
<evidence type="ECO:0000313" key="1">
    <source>
        <dbReference type="EMBL" id="ADX84425.1"/>
    </source>
</evidence>
<dbReference type="STRING" id="930945.SiRe_0331"/>
<evidence type="ECO:0008006" key="3">
    <source>
        <dbReference type="Google" id="ProtNLM"/>
    </source>
</evidence>
<dbReference type="KEGG" id="sir:SiRe_0331"/>
<dbReference type="EMBL" id="CP002425">
    <property type="protein sequence ID" value="ADX84425.1"/>
    <property type="molecule type" value="Genomic_DNA"/>
</dbReference>
<sequence>MGAAFDKHAEEYDSWFMKNQNALFSKALLIEEMLKEEKGKNILSVSCGSGLFEYILKDKGIGIKDCVEPSEMGPIAEKRGLKVKRCYAEDYQSNKPLMNCLTPIESPLPNSMKNTLPIVTLTPLTIIGEE</sequence>
<dbReference type="HOGENOM" id="CLU_1933351_0_0_2"/>
<dbReference type="GeneID" id="12417226"/>
<proteinExistence type="predicted"/>
<accession>F0NE89</accession>
<dbReference type="InterPro" id="IPR029063">
    <property type="entry name" value="SAM-dependent_MTases_sf"/>
</dbReference>
<dbReference type="eggNOG" id="arCOG01773">
    <property type="taxonomic scope" value="Archaea"/>
</dbReference>